<evidence type="ECO:0000256" key="15">
    <source>
        <dbReference type="PROSITE-ProRule" id="PRU00221"/>
    </source>
</evidence>
<proteinExistence type="inferred from homology"/>
<evidence type="ECO:0000256" key="8">
    <source>
        <dbReference type="ARBA" id="ARBA00022553"/>
    </source>
</evidence>
<dbReference type="Pfam" id="PF08596">
    <property type="entry name" value="Lgl_C"/>
    <property type="match status" value="1"/>
</dbReference>
<evidence type="ECO:0000256" key="13">
    <source>
        <dbReference type="ARBA" id="ARBA00023136"/>
    </source>
</evidence>
<sequence>MKKFNIRKVLDGLTAASSSSSSSSSSSAAAAAARENDAVQETLQSEHFQLCKTVRHGFPYQPSSMAFDPVQKILAVGTQTGALRLFGRAGVECYCQHESGAAVIQLQFLINEGALVSALTDDSIHLWNLRQKIPAILHSLKFNRERITYCHLPFQSKWLYIGTERGNIHIVNVESFTLSGYVIMWNKAIELSTKSHPGPVVHISDNPMDEGKLLIGYECGVVVLWDLKSKKADYRYNYDEAIHSVAWHHEGKQFVCSHSDGTLTTWNIRAPAKPGQIITPHGKQPKDGKKPEPCKPILKVEYKTTRAGDPFMVLSGGLSYDTVGRRACLTVMHGKSTTVLEMDYPIVDFLTLCETPYPNDFQEPYAVVVLLEKDLVLIDLGQIGYPIFENPYPLTIHESPVTCCEYFADCPAELIPALYSVGSRQKRQSYSKKEWPVSGGNWGQGTQSYPEIIITGHADGSVKFWDASALMLQVLYKLKTAKVFERARGKEEKPSTDIVEEDPFAIQTLSWCPESRMLCVAGVSAHVIVYRFSKQEVTTEVVPLLEVRMQCEFSDVDSPDPGGDQTPTLPTPGASSSPQETEPPAQPSTGSISSDGPRDNIPCLQVRSSPLKQSPGYQVELVIQLVWVSGEPPQQITSLAINSSYGLVVFGNSNGLAVVDYLQKTLLLNMGTSDLYSPSDPYQRQPHSPRKARQPSGALCDSNDASNTLEDRCKSPTSAKMSRKISSSSGQKTDLEKGFQRWRSLRCKESPYCMHRDKAAPGMSRKAGVCRTKSAPNSYAKDNSFTRSRSSSVTSIEKESREAISSIHFCESFARKTDSLVSPCVLVGTTQGSVLMVAISLPPGGDQRLQQPVGISSCGTLVRLKGGILTMALLDSAATLLPPSYEPWYDPNASDEEKEKSRRRRPASPPSSQEGQDSQFAVLCSEKQAKVVAMPSQTRIYKHSITETSFVLRADVVQMAGANCIACFCANGHIMTLSLPSLRPLLDVNYLPLTDMRIARTFCFSNQGQALYLTSPTEIQRITYSQDTCDNLQEMLSELFTPVETPEAPNRGFFKGLFGGGAQSLDREDLFGETAAGKASRSLAQHIPGPGGMEGMKGAASGVVGELARARIALDERGQKLGELEERTAAMMSSADSFSKHAHDMMLKYKDKKWYQL</sequence>
<evidence type="ECO:0000256" key="12">
    <source>
        <dbReference type="ARBA" id="ARBA00023054"/>
    </source>
</evidence>
<dbReference type="InterPro" id="IPR042855">
    <property type="entry name" value="V_SNARE_CC"/>
</dbReference>
<feature type="repeat" description="WD" evidence="15">
    <location>
        <begin position="235"/>
        <end position="269"/>
    </location>
</feature>
<dbReference type="GeneTree" id="ENSGT00950000182906"/>
<keyword evidence="9 15" id="KW-0853">WD repeat</keyword>
<keyword evidence="12 16" id="KW-0175">Coiled coil</keyword>
<keyword evidence="11" id="KW-0653">Protein transport</keyword>
<dbReference type="GO" id="GO:0015031">
    <property type="term" value="P:protein transport"/>
    <property type="evidence" value="ECO:0007669"/>
    <property type="project" value="UniProtKB-KW"/>
</dbReference>
<evidence type="ECO:0000256" key="2">
    <source>
        <dbReference type="ARBA" id="ARBA00004496"/>
    </source>
</evidence>
<dbReference type="InterPro" id="IPR013905">
    <property type="entry name" value="Lgl_C_dom"/>
</dbReference>
<evidence type="ECO:0000256" key="3">
    <source>
        <dbReference type="ARBA" id="ARBA00008070"/>
    </source>
</evidence>
<keyword evidence="13" id="KW-0472">Membrane</keyword>
<dbReference type="PROSITE" id="PS50082">
    <property type="entry name" value="WD_REPEATS_2"/>
    <property type="match status" value="1"/>
</dbReference>
<keyword evidence="6" id="KW-0268">Exocytosis</keyword>
<reference evidence="19" key="1">
    <citation type="submission" date="2023-05" db="EMBL/GenBank/DDBJ databases">
        <title>High-quality long-read genome of Scophthalmus maximus.</title>
        <authorList>
            <person name="Lien S."/>
            <person name="Martinez P."/>
        </authorList>
    </citation>
    <scope>NUCLEOTIDE SEQUENCE [LARGE SCALE GENOMIC DNA]</scope>
</reference>
<organism evidence="19 20">
    <name type="scientific">Scophthalmus maximus</name>
    <name type="common">Turbot</name>
    <name type="synonym">Psetta maxima</name>
    <dbReference type="NCBI Taxonomy" id="52904"/>
    <lineage>
        <taxon>Eukaryota</taxon>
        <taxon>Metazoa</taxon>
        <taxon>Chordata</taxon>
        <taxon>Craniata</taxon>
        <taxon>Vertebrata</taxon>
        <taxon>Euteleostomi</taxon>
        <taxon>Actinopterygii</taxon>
        <taxon>Neopterygii</taxon>
        <taxon>Teleostei</taxon>
        <taxon>Neoteleostei</taxon>
        <taxon>Acanthomorphata</taxon>
        <taxon>Carangaria</taxon>
        <taxon>Pleuronectiformes</taxon>
        <taxon>Pleuronectoidei</taxon>
        <taxon>Scophthalmidae</taxon>
        <taxon>Scophthalmus</taxon>
    </lineage>
</organism>
<evidence type="ECO:0000256" key="6">
    <source>
        <dbReference type="ARBA" id="ARBA00022483"/>
    </source>
</evidence>
<keyword evidence="7" id="KW-0963">Cytoplasm</keyword>
<dbReference type="FunFam" id="1.20.5.110:FF:000001">
    <property type="entry name" value="syntaxin-binding protein 5 isoform X1"/>
    <property type="match status" value="1"/>
</dbReference>
<dbReference type="SUPFAM" id="SSF50978">
    <property type="entry name" value="WD40 repeat-like"/>
    <property type="match status" value="2"/>
</dbReference>
<dbReference type="GO" id="GO:0031201">
    <property type="term" value="C:SNARE complex"/>
    <property type="evidence" value="ECO:0007669"/>
    <property type="project" value="TreeGrafter"/>
</dbReference>
<dbReference type="PANTHER" id="PTHR10241:SF37">
    <property type="entry name" value="SYNTAXIN-BINDING PROTEIN 5 ISOFORM X1"/>
    <property type="match status" value="1"/>
</dbReference>
<evidence type="ECO:0000256" key="4">
    <source>
        <dbReference type="ARBA" id="ARBA00022448"/>
    </source>
</evidence>
<evidence type="ECO:0000256" key="7">
    <source>
        <dbReference type="ARBA" id="ARBA00022490"/>
    </source>
</evidence>
<evidence type="ECO:0000313" key="19">
    <source>
        <dbReference type="Ensembl" id="ENSSMAP00000053537.1"/>
    </source>
</evidence>
<dbReference type="Gene3D" id="1.20.5.110">
    <property type="match status" value="1"/>
</dbReference>
<name>A0A8D3D1X9_SCOMX</name>
<evidence type="ECO:0000259" key="18">
    <source>
        <dbReference type="PROSITE" id="PS50892"/>
    </source>
</evidence>
<protein>
    <recommendedName>
        <fullName evidence="14">Syntaxin-binding protein 5-like</fullName>
    </recommendedName>
</protein>
<evidence type="ECO:0000313" key="20">
    <source>
        <dbReference type="Proteomes" id="UP000694558"/>
    </source>
</evidence>
<dbReference type="Proteomes" id="UP000694558">
    <property type="component" value="Chromosome 17"/>
</dbReference>
<dbReference type="GO" id="GO:0005096">
    <property type="term" value="F:GTPase activator activity"/>
    <property type="evidence" value="ECO:0007669"/>
    <property type="project" value="TreeGrafter"/>
</dbReference>
<dbReference type="GO" id="GO:0006893">
    <property type="term" value="P:Golgi to plasma membrane transport"/>
    <property type="evidence" value="ECO:0007669"/>
    <property type="project" value="TreeGrafter"/>
</dbReference>
<dbReference type="InterPro" id="IPR015943">
    <property type="entry name" value="WD40/YVTN_repeat-like_dom_sf"/>
</dbReference>
<keyword evidence="8" id="KW-0597">Phosphoprotein</keyword>
<feature type="compositionally biased region" description="Polar residues" evidence="17">
    <location>
        <begin position="565"/>
        <end position="580"/>
    </location>
</feature>
<evidence type="ECO:0000256" key="17">
    <source>
        <dbReference type="SAM" id="MobiDB-lite"/>
    </source>
</evidence>
<evidence type="ECO:0000256" key="5">
    <source>
        <dbReference type="ARBA" id="ARBA00022475"/>
    </source>
</evidence>
<dbReference type="GO" id="GO:0005886">
    <property type="term" value="C:plasma membrane"/>
    <property type="evidence" value="ECO:0007669"/>
    <property type="project" value="UniProtKB-SubCell"/>
</dbReference>
<keyword evidence="10" id="KW-0677">Repeat</keyword>
<feature type="region of interest" description="Disordered" evidence="17">
    <location>
        <begin position="888"/>
        <end position="919"/>
    </location>
</feature>
<dbReference type="Pfam" id="PF08366">
    <property type="entry name" value="LLGL"/>
    <property type="match status" value="1"/>
</dbReference>
<evidence type="ECO:0000256" key="10">
    <source>
        <dbReference type="ARBA" id="ARBA00022737"/>
    </source>
</evidence>
<dbReference type="InterPro" id="IPR036322">
    <property type="entry name" value="WD40_repeat_dom_sf"/>
</dbReference>
<dbReference type="Ensembl" id="ENSSMAT00000078542.1">
    <property type="protein sequence ID" value="ENSSMAP00000053537.1"/>
    <property type="gene ID" value="ENSSMAG00000014182.2"/>
</dbReference>
<dbReference type="FunFam" id="2.130.10.10:FF:000521">
    <property type="entry name" value="syntaxin-binding protein 5-like isoform X1"/>
    <property type="match status" value="1"/>
</dbReference>
<comment type="similarity">
    <text evidence="3">Belongs to the WD repeat L(2)GL family.</text>
</comment>
<keyword evidence="5" id="KW-1003">Cell membrane</keyword>
<evidence type="ECO:0000256" key="11">
    <source>
        <dbReference type="ARBA" id="ARBA00022927"/>
    </source>
</evidence>
<dbReference type="SMART" id="SM00320">
    <property type="entry name" value="WD40"/>
    <property type="match status" value="6"/>
</dbReference>
<dbReference type="PANTHER" id="PTHR10241">
    <property type="entry name" value="LETHAL 2 GIANT LARVAE PROTEIN"/>
    <property type="match status" value="1"/>
</dbReference>
<reference evidence="19" key="2">
    <citation type="submission" date="2025-08" db="UniProtKB">
        <authorList>
            <consortium name="Ensembl"/>
        </authorList>
    </citation>
    <scope>IDENTIFICATION</scope>
</reference>
<dbReference type="AlphaFoldDB" id="A0A8D3D1X9"/>
<evidence type="ECO:0000256" key="1">
    <source>
        <dbReference type="ARBA" id="ARBA00004202"/>
    </source>
</evidence>
<keyword evidence="4" id="KW-0813">Transport</keyword>
<dbReference type="InterPro" id="IPR001680">
    <property type="entry name" value="WD40_rpt"/>
</dbReference>
<dbReference type="GO" id="GO:0019905">
    <property type="term" value="F:syntaxin binding"/>
    <property type="evidence" value="ECO:0007669"/>
    <property type="project" value="TreeGrafter"/>
</dbReference>
<gene>
    <name evidence="19" type="primary">stxbp5b</name>
</gene>
<comment type="subcellular location">
    <subcellularLocation>
        <location evidence="1">Cell membrane</location>
        <topology evidence="1">Peripheral membrane protein</topology>
    </subcellularLocation>
    <subcellularLocation>
        <location evidence="2">Cytoplasm</location>
    </subcellularLocation>
</comment>
<feature type="compositionally biased region" description="Low complexity" evidence="17">
    <location>
        <begin position="718"/>
        <end position="732"/>
    </location>
</feature>
<feature type="compositionally biased region" description="Polar residues" evidence="17">
    <location>
        <begin position="676"/>
        <end position="686"/>
    </location>
</feature>
<dbReference type="SUPFAM" id="SSF58038">
    <property type="entry name" value="SNARE fusion complex"/>
    <property type="match status" value="1"/>
</dbReference>
<feature type="region of interest" description="Disordered" evidence="17">
    <location>
        <begin position="676"/>
        <end position="736"/>
    </location>
</feature>
<dbReference type="Pfam" id="PF00400">
    <property type="entry name" value="WD40"/>
    <property type="match status" value="1"/>
</dbReference>
<dbReference type="PRINTS" id="PR00962">
    <property type="entry name" value="LETHAL2GIANT"/>
</dbReference>
<evidence type="ECO:0000256" key="9">
    <source>
        <dbReference type="ARBA" id="ARBA00022574"/>
    </source>
</evidence>
<dbReference type="Gene3D" id="2.130.10.10">
    <property type="entry name" value="YVTN repeat-like/Quinoprotein amine dehydrogenase"/>
    <property type="match status" value="3"/>
</dbReference>
<evidence type="ECO:0000256" key="16">
    <source>
        <dbReference type="PROSITE-ProRule" id="PRU00290"/>
    </source>
</evidence>
<dbReference type="PROSITE" id="PS50892">
    <property type="entry name" value="V_SNARE"/>
    <property type="match status" value="1"/>
</dbReference>
<accession>A0A8D3D1X9</accession>
<dbReference type="CDD" id="cd15893">
    <property type="entry name" value="R-SNARE_STXBP5"/>
    <property type="match status" value="1"/>
</dbReference>
<dbReference type="GO" id="GO:0006887">
    <property type="term" value="P:exocytosis"/>
    <property type="evidence" value="ECO:0007669"/>
    <property type="project" value="UniProtKB-KW"/>
</dbReference>
<dbReference type="InterPro" id="IPR000664">
    <property type="entry name" value="Lethal2_giant"/>
</dbReference>
<dbReference type="InterPro" id="IPR013577">
    <property type="entry name" value="LLGL2"/>
</dbReference>
<dbReference type="GO" id="GO:0045159">
    <property type="term" value="F:myosin II binding"/>
    <property type="evidence" value="ECO:0007669"/>
    <property type="project" value="TreeGrafter"/>
</dbReference>
<evidence type="ECO:0000256" key="14">
    <source>
        <dbReference type="ARBA" id="ARBA00067543"/>
    </source>
</evidence>
<feature type="region of interest" description="Disordered" evidence="17">
    <location>
        <begin position="554"/>
        <end position="609"/>
    </location>
</feature>
<feature type="domain" description="V-SNARE coiled-coil homology" evidence="18">
    <location>
        <begin position="1092"/>
        <end position="1152"/>
    </location>
</feature>